<dbReference type="InterPro" id="IPR040055">
    <property type="entry name" value="Ribosomal_uS10m"/>
</dbReference>
<dbReference type="GO" id="GO:0005763">
    <property type="term" value="C:mitochondrial small ribosomal subunit"/>
    <property type="evidence" value="ECO:0007669"/>
    <property type="project" value="InterPro"/>
</dbReference>
<evidence type="ECO:0000256" key="5">
    <source>
        <dbReference type="ARBA" id="ARBA00023274"/>
    </source>
</evidence>
<evidence type="ECO:0000256" key="3">
    <source>
        <dbReference type="ARBA" id="ARBA00022980"/>
    </source>
</evidence>
<reference evidence="9 10" key="2">
    <citation type="submission" date="2018-11" db="EMBL/GenBank/DDBJ databases">
        <authorList>
            <consortium name="Pathogen Informatics"/>
        </authorList>
    </citation>
    <scope>NUCLEOTIDE SEQUENCE [LARGE SCALE GENOMIC DNA]</scope>
</reference>
<keyword evidence="5" id="KW-0687">Ribonucleoprotein</keyword>
<evidence type="ECO:0000313" key="9">
    <source>
        <dbReference type="EMBL" id="VDL75366.1"/>
    </source>
</evidence>
<name>A0A0N4Y6Q1_NIPBR</name>
<comment type="subcellular location">
    <subcellularLocation>
        <location evidence="1">Mitochondrion</location>
    </subcellularLocation>
</comment>
<dbReference type="OrthoDB" id="366214at2759"/>
<reference evidence="11" key="1">
    <citation type="submission" date="2017-02" db="UniProtKB">
        <authorList>
            <consortium name="WormBaseParasite"/>
        </authorList>
    </citation>
    <scope>IDENTIFICATION</scope>
</reference>
<dbReference type="OMA" id="IRWVQPA"/>
<evidence type="ECO:0000259" key="8">
    <source>
        <dbReference type="SMART" id="SM01403"/>
    </source>
</evidence>
<dbReference type="Proteomes" id="UP000271162">
    <property type="component" value="Unassembled WGS sequence"/>
</dbReference>
<dbReference type="PANTHER" id="PTHR13334:SF4">
    <property type="entry name" value="SMALL RIBOSOMAL SUBUNIT PROTEIN US10M"/>
    <property type="match status" value="1"/>
</dbReference>
<keyword evidence="10" id="KW-1185">Reference proteome</keyword>
<keyword evidence="3" id="KW-0689">Ribosomal protein</keyword>
<evidence type="ECO:0000256" key="4">
    <source>
        <dbReference type="ARBA" id="ARBA00023128"/>
    </source>
</evidence>
<comment type="similarity">
    <text evidence="2">Belongs to the universal ribosomal protein uS10 family.</text>
</comment>
<accession>A0A0N4Y6Q1</accession>
<gene>
    <name evidence="9" type="ORF">NBR_LOCUS11777</name>
</gene>
<dbReference type="PANTHER" id="PTHR13334">
    <property type="entry name" value="MITOCHONDRIAL 28S RIBOSOMAL PROTEIN S10"/>
    <property type="match status" value="1"/>
</dbReference>
<evidence type="ECO:0000256" key="1">
    <source>
        <dbReference type="ARBA" id="ARBA00004173"/>
    </source>
</evidence>
<organism evidence="11">
    <name type="scientific">Nippostrongylus brasiliensis</name>
    <name type="common">Rat hookworm</name>
    <dbReference type="NCBI Taxonomy" id="27835"/>
    <lineage>
        <taxon>Eukaryota</taxon>
        <taxon>Metazoa</taxon>
        <taxon>Ecdysozoa</taxon>
        <taxon>Nematoda</taxon>
        <taxon>Chromadorea</taxon>
        <taxon>Rhabditida</taxon>
        <taxon>Rhabditina</taxon>
        <taxon>Rhabditomorpha</taxon>
        <taxon>Strongyloidea</taxon>
        <taxon>Heligmosomidae</taxon>
        <taxon>Nippostrongylus</taxon>
    </lineage>
</organism>
<proteinExistence type="inferred from homology"/>
<dbReference type="STRING" id="27835.A0A0N4Y6Q1"/>
<evidence type="ECO:0000313" key="10">
    <source>
        <dbReference type="Proteomes" id="UP000271162"/>
    </source>
</evidence>
<dbReference type="Pfam" id="PF00338">
    <property type="entry name" value="Ribosomal_S10"/>
    <property type="match status" value="1"/>
</dbReference>
<dbReference type="SMART" id="SM01403">
    <property type="entry name" value="Ribosomal_S10"/>
    <property type="match status" value="1"/>
</dbReference>
<evidence type="ECO:0000256" key="6">
    <source>
        <dbReference type="ARBA" id="ARBA00035261"/>
    </source>
</evidence>
<evidence type="ECO:0000256" key="7">
    <source>
        <dbReference type="ARBA" id="ARBA00035544"/>
    </source>
</evidence>
<evidence type="ECO:0000313" key="11">
    <source>
        <dbReference type="WBParaSite" id="NBR_0001177601-mRNA-1"/>
    </source>
</evidence>
<dbReference type="InterPro" id="IPR027486">
    <property type="entry name" value="Ribosomal_uS10_dom"/>
</dbReference>
<dbReference type="WBParaSite" id="NBR_0001177601-mRNA-1">
    <property type="protein sequence ID" value="NBR_0001177601-mRNA-1"/>
    <property type="gene ID" value="NBR_0001177601"/>
</dbReference>
<dbReference type="EMBL" id="UYSL01020597">
    <property type="protein sequence ID" value="VDL75366.1"/>
    <property type="molecule type" value="Genomic_DNA"/>
</dbReference>
<dbReference type="InterPro" id="IPR036838">
    <property type="entry name" value="Ribosomal_uS10_dom_sf"/>
</dbReference>
<keyword evidence="4" id="KW-0496">Mitochondrion</keyword>
<dbReference type="SUPFAM" id="SSF54999">
    <property type="entry name" value="Ribosomal protein S10"/>
    <property type="match status" value="1"/>
</dbReference>
<dbReference type="AlphaFoldDB" id="A0A0N4Y6Q1"/>
<protein>
    <recommendedName>
        <fullName evidence="6">Small ribosomal subunit protein uS10m</fullName>
    </recommendedName>
    <alternativeName>
        <fullName evidence="7">28S ribosomal protein S10, mitochondrial</fullName>
    </alternativeName>
</protein>
<sequence>MIPSICGAISNAVRSLSLTTVRTVRTSVAATPSASRPSEAPMPDKLYSSIELEYRGHDPEVLKSYTKFLESVCTHLDITRGQFQVLPYVRWVQPALRSKFVHKKYKLHYETRTHITKFEVLNLTGSTASTFLEYIQRNIPEGVGMRVGYVEMQPLPPTIKLEK</sequence>
<feature type="domain" description="Small ribosomal subunit protein uS10" evidence="8">
    <location>
        <begin position="51"/>
        <end position="148"/>
    </location>
</feature>
<evidence type="ECO:0000256" key="2">
    <source>
        <dbReference type="ARBA" id="ARBA00007102"/>
    </source>
</evidence>
<dbReference type="Gene3D" id="3.30.70.600">
    <property type="entry name" value="Ribosomal protein S10 domain"/>
    <property type="match status" value="1"/>
</dbReference>